<evidence type="ECO:0000256" key="5">
    <source>
        <dbReference type="ARBA" id="ARBA00023277"/>
    </source>
</evidence>
<keyword evidence="2" id="KW-0328">Glycosyltransferase</keyword>
<dbReference type="GO" id="GO:0006004">
    <property type="term" value="P:fucose metabolic process"/>
    <property type="evidence" value="ECO:0007669"/>
    <property type="project" value="UniProtKB-KW"/>
</dbReference>
<keyword evidence="3" id="KW-0808">Transferase</keyword>
<dbReference type="EMBL" id="JBAMMX010000004">
    <property type="protein sequence ID" value="KAK6942037.1"/>
    <property type="molecule type" value="Genomic_DNA"/>
</dbReference>
<evidence type="ECO:0000313" key="7">
    <source>
        <dbReference type="EMBL" id="KAK6942037.1"/>
    </source>
</evidence>
<comment type="similarity">
    <text evidence="1">Belongs to the glycosyltransferase GT106 family.</text>
</comment>
<gene>
    <name evidence="7" type="ORF">RJ641_027414</name>
</gene>
<evidence type="ECO:0000256" key="1">
    <source>
        <dbReference type="ARBA" id="ARBA00007737"/>
    </source>
</evidence>
<reference evidence="7 8" key="1">
    <citation type="submission" date="2023-12" db="EMBL/GenBank/DDBJ databases">
        <title>A high-quality genome assembly for Dillenia turbinata (Dilleniales).</title>
        <authorList>
            <person name="Chanderbali A."/>
        </authorList>
    </citation>
    <scope>NUCLEOTIDE SEQUENCE [LARGE SCALE GENOMIC DNA]</scope>
    <source>
        <strain evidence="7">LSX21</strain>
        <tissue evidence="7">Leaf</tissue>
    </source>
</reference>
<dbReference type="GO" id="GO:0016757">
    <property type="term" value="F:glycosyltransferase activity"/>
    <property type="evidence" value="ECO:0007669"/>
    <property type="project" value="UniProtKB-KW"/>
</dbReference>
<dbReference type="Proteomes" id="UP001370490">
    <property type="component" value="Unassembled WGS sequence"/>
</dbReference>
<evidence type="ECO:0000256" key="3">
    <source>
        <dbReference type="ARBA" id="ARBA00022679"/>
    </source>
</evidence>
<name>A0AAN8W5K9_9MAGN</name>
<dbReference type="PANTHER" id="PTHR31288">
    <property type="entry name" value="O-FUCOSYLTRANSFERASE FAMILY PROTEIN"/>
    <property type="match status" value="1"/>
</dbReference>
<evidence type="ECO:0000256" key="4">
    <source>
        <dbReference type="ARBA" id="ARBA00023253"/>
    </source>
</evidence>
<dbReference type="Pfam" id="PF10250">
    <property type="entry name" value="O-FucT"/>
    <property type="match status" value="1"/>
</dbReference>
<accession>A0AAN8W5K9</accession>
<dbReference type="InterPro" id="IPR019378">
    <property type="entry name" value="GDP-Fuc_O-FucTrfase"/>
</dbReference>
<sequence>MGLDVRQVVAALLTFSMFGMLGNMVKRDHFPEVELSKLPEARSFQYGGMKVTQQSQIANAIVVARSLGATLVIPDIRGSKAGDKRNFSEIYDPAAFVNSLHGVISVTKDQPPGVSAGKLAVIKVPYKVSKKHIRDRLKPLLRAKEVLRLSTYFRSSDDKRKPEETSYLDGVECLATFETLRLQPEAQEFVDSIIERLRTLSRKSKGQFIAVDLKLEKLEGRDCQGGDPMEGKRCYNPQEIGEFLRKIGFDRDTPIYLTQSRWHSGLNPLINEFPNTYTKESIITISKGSMYEDLVDYYICSQSDTFVPAISGLFYEYVAANRIALGKTRILVPGTVQTASAPASQFLSSYIIKKNHFAYSCLC</sequence>
<comment type="caution">
    <text evidence="7">The sequence shown here is derived from an EMBL/GenBank/DDBJ whole genome shotgun (WGS) entry which is preliminary data.</text>
</comment>
<proteinExistence type="inferred from homology"/>
<keyword evidence="4" id="KW-0294">Fucose metabolism</keyword>
<organism evidence="7 8">
    <name type="scientific">Dillenia turbinata</name>
    <dbReference type="NCBI Taxonomy" id="194707"/>
    <lineage>
        <taxon>Eukaryota</taxon>
        <taxon>Viridiplantae</taxon>
        <taxon>Streptophyta</taxon>
        <taxon>Embryophyta</taxon>
        <taxon>Tracheophyta</taxon>
        <taxon>Spermatophyta</taxon>
        <taxon>Magnoliopsida</taxon>
        <taxon>eudicotyledons</taxon>
        <taxon>Gunneridae</taxon>
        <taxon>Pentapetalae</taxon>
        <taxon>Dilleniales</taxon>
        <taxon>Dilleniaceae</taxon>
        <taxon>Dillenia</taxon>
    </lineage>
</organism>
<keyword evidence="5" id="KW-0119">Carbohydrate metabolism</keyword>
<protein>
    <recommendedName>
        <fullName evidence="6">O-fucosyltransferase family protein</fullName>
    </recommendedName>
</protein>
<evidence type="ECO:0000256" key="6">
    <source>
        <dbReference type="ARBA" id="ARBA00030350"/>
    </source>
</evidence>
<dbReference type="AlphaFoldDB" id="A0AAN8W5K9"/>
<dbReference type="InterPro" id="IPR024709">
    <property type="entry name" value="FucosylTrfase_pln"/>
</dbReference>
<dbReference type="PANTHER" id="PTHR31288:SF5">
    <property type="entry name" value="PROTEIN MANNAN SYNTHESIS-RELATED 1"/>
    <property type="match status" value="1"/>
</dbReference>
<keyword evidence="8" id="KW-1185">Reference proteome</keyword>
<evidence type="ECO:0000256" key="2">
    <source>
        <dbReference type="ARBA" id="ARBA00022676"/>
    </source>
</evidence>
<evidence type="ECO:0000313" key="8">
    <source>
        <dbReference type="Proteomes" id="UP001370490"/>
    </source>
</evidence>